<dbReference type="EMBL" id="OZ034815">
    <property type="protein sequence ID" value="CAL1371422.1"/>
    <property type="molecule type" value="Genomic_DNA"/>
</dbReference>
<reference evidence="1 2" key="1">
    <citation type="submission" date="2024-04" db="EMBL/GenBank/DDBJ databases">
        <authorList>
            <person name="Fracassetti M."/>
        </authorList>
    </citation>
    <scope>NUCLEOTIDE SEQUENCE [LARGE SCALE GENOMIC DNA]</scope>
</reference>
<accession>A0AAV2DDQ9</accession>
<gene>
    <name evidence="1" type="ORF">LTRI10_LOCUS13488</name>
</gene>
<keyword evidence="2" id="KW-1185">Reference proteome</keyword>
<evidence type="ECO:0000313" key="1">
    <source>
        <dbReference type="EMBL" id="CAL1371422.1"/>
    </source>
</evidence>
<evidence type="ECO:0000313" key="2">
    <source>
        <dbReference type="Proteomes" id="UP001497516"/>
    </source>
</evidence>
<organism evidence="1 2">
    <name type="scientific">Linum trigynum</name>
    <dbReference type="NCBI Taxonomy" id="586398"/>
    <lineage>
        <taxon>Eukaryota</taxon>
        <taxon>Viridiplantae</taxon>
        <taxon>Streptophyta</taxon>
        <taxon>Embryophyta</taxon>
        <taxon>Tracheophyta</taxon>
        <taxon>Spermatophyta</taxon>
        <taxon>Magnoliopsida</taxon>
        <taxon>eudicotyledons</taxon>
        <taxon>Gunneridae</taxon>
        <taxon>Pentapetalae</taxon>
        <taxon>rosids</taxon>
        <taxon>fabids</taxon>
        <taxon>Malpighiales</taxon>
        <taxon>Linaceae</taxon>
        <taxon>Linum</taxon>
    </lineage>
</organism>
<dbReference type="Proteomes" id="UP001497516">
    <property type="component" value="Chromosome 2"/>
</dbReference>
<dbReference type="AlphaFoldDB" id="A0AAV2DDQ9"/>
<protein>
    <submittedName>
        <fullName evidence="1">Uncharacterized protein</fullName>
    </submittedName>
</protein>
<sequence length="111" mass="12136">MNNLGANPKPSHTADDAPRRRCYSDALSLTGKEDEEKAGRCPHAQSFSSCSNLIRRFSFLLGDARLLFPSSSVTARFWFGERRGRSEYEWREGKGTTGGVGAAAPIVGRGE</sequence>
<proteinExistence type="predicted"/>
<name>A0AAV2DDQ9_9ROSI</name>